<dbReference type="FunFam" id="1.20.81.30:FF:000001">
    <property type="entry name" value="Type II secretion system protein F"/>
    <property type="match status" value="1"/>
</dbReference>
<dbReference type="EMBL" id="JMPR01000020">
    <property type="protein sequence ID" value="KFD20658.1"/>
    <property type="molecule type" value="Genomic_DNA"/>
</dbReference>
<dbReference type="GO" id="GO:0015628">
    <property type="term" value="P:protein secretion by the type II secretion system"/>
    <property type="evidence" value="ECO:0007669"/>
    <property type="project" value="TreeGrafter"/>
</dbReference>
<keyword evidence="8 10" id="KW-0472">Membrane</keyword>
<comment type="similarity">
    <text evidence="2 9">Belongs to the GSP F family.</text>
</comment>
<evidence type="ECO:0000256" key="4">
    <source>
        <dbReference type="ARBA" id="ARBA00022475"/>
    </source>
</evidence>
<evidence type="ECO:0000256" key="3">
    <source>
        <dbReference type="ARBA" id="ARBA00022448"/>
    </source>
</evidence>
<evidence type="ECO:0000256" key="6">
    <source>
        <dbReference type="ARBA" id="ARBA00022692"/>
    </source>
</evidence>
<feature type="transmembrane region" description="Helical" evidence="10">
    <location>
        <begin position="370"/>
        <end position="388"/>
    </location>
</feature>
<comment type="subcellular location">
    <subcellularLocation>
        <location evidence="1 9">Cell inner membrane</location>
        <topology evidence="1 9">Multi-pass membrane protein</topology>
    </subcellularLocation>
</comment>
<keyword evidence="13" id="KW-1185">Reference proteome</keyword>
<dbReference type="InterPro" id="IPR042094">
    <property type="entry name" value="T2SS_GspF_sf"/>
</dbReference>
<dbReference type="Gene3D" id="1.20.81.30">
    <property type="entry name" value="Type II secretion system (T2SS), domain F"/>
    <property type="match status" value="2"/>
</dbReference>
<evidence type="ECO:0000256" key="10">
    <source>
        <dbReference type="SAM" id="Phobius"/>
    </source>
</evidence>
<keyword evidence="3 9" id="KW-0813">Transport</keyword>
<dbReference type="PANTHER" id="PTHR30012:SF7">
    <property type="entry name" value="PROTEIN TRANSPORT PROTEIN HOFC HOMOLOG"/>
    <property type="match status" value="1"/>
</dbReference>
<name>A0A085JJL2_9GAMM</name>
<keyword evidence="6 9" id="KW-0812">Transmembrane</keyword>
<feature type="domain" description="Type II secretion system protein GspF" evidence="11">
    <location>
        <begin position="269"/>
        <end position="389"/>
    </location>
</feature>
<evidence type="ECO:0000256" key="2">
    <source>
        <dbReference type="ARBA" id="ARBA00005745"/>
    </source>
</evidence>
<evidence type="ECO:0000256" key="8">
    <source>
        <dbReference type="ARBA" id="ARBA00023136"/>
    </source>
</evidence>
<dbReference type="eggNOG" id="COG1459">
    <property type="taxonomic scope" value="Bacteria"/>
</dbReference>
<dbReference type="PRINTS" id="PR00812">
    <property type="entry name" value="BCTERIALGSPF"/>
</dbReference>
<organism evidence="12 13">
    <name type="scientific">Tatumella ptyseos ATCC 33301</name>
    <dbReference type="NCBI Taxonomy" id="1005995"/>
    <lineage>
        <taxon>Bacteria</taxon>
        <taxon>Pseudomonadati</taxon>
        <taxon>Pseudomonadota</taxon>
        <taxon>Gammaproteobacteria</taxon>
        <taxon>Enterobacterales</taxon>
        <taxon>Erwiniaceae</taxon>
        <taxon>Tatumella</taxon>
    </lineage>
</organism>
<keyword evidence="5" id="KW-0997">Cell inner membrane</keyword>
<evidence type="ECO:0000313" key="12">
    <source>
        <dbReference type="EMBL" id="KFD20658.1"/>
    </source>
</evidence>
<dbReference type="NCBIfam" id="NF007861">
    <property type="entry name" value="PRK10573.1"/>
    <property type="match status" value="1"/>
</dbReference>
<reference evidence="12 13" key="1">
    <citation type="submission" date="2014-05" db="EMBL/GenBank/DDBJ databases">
        <title>ATOL: Assembling a taxonomically balanced genome-scale reconstruction of the evolutionary history of the Enterobacteriaceae.</title>
        <authorList>
            <person name="Plunkett G.III."/>
            <person name="Neeno-Eckwall E.C."/>
            <person name="Glasner J.D."/>
            <person name="Perna N.T."/>
        </authorList>
    </citation>
    <scope>NUCLEOTIDE SEQUENCE [LARGE SCALE GENOMIC DNA]</scope>
    <source>
        <strain evidence="12 13">ATCC 33301</strain>
    </source>
</reference>
<dbReference type="AlphaFoldDB" id="A0A085JJL2"/>
<proteinExistence type="inferred from homology"/>
<evidence type="ECO:0000259" key="11">
    <source>
        <dbReference type="Pfam" id="PF00482"/>
    </source>
</evidence>
<feature type="transmembrane region" description="Helical" evidence="10">
    <location>
        <begin position="163"/>
        <end position="186"/>
    </location>
</feature>
<dbReference type="PANTHER" id="PTHR30012">
    <property type="entry name" value="GENERAL SECRETION PATHWAY PROTEIN"/>
    <property type="match status" value="1"/>
</dbReference>
<dbReference type="InterPro" id="IPR001992">
    <property type="entry name" value="T2SS_GspF/T4SS_PilC_CS"/>
</dbReference>
<dbReference type="PROSITE" id="PS00874">
    <property type="entry name" value="T2SP_F"/>
    <property type="match status" value="1"/>
</dbReference>
<evidence type="ECO:0000256" key="7">
    <source>
        <dbReference type="ARBA" id="ARBA00022989"/>
    </source>
</evidence>
<evidence type="ECO:0000256" key="1">
    <source>
        <dbReference type="ARBA" id="ARBA00004429"/>
    </source>
</evidence>
<keyword evidence="7 10" id="KW-1133">Transmembrane helix</keyword>
<dbReference type="GO" id="GO:0005886">
    <property type="term" value="C:plasma membrane"/>
    <property type="evidence" value="ECO:0007669"/>
    <property type="project" value="UniProtKB-SubCell"/>
</dbReference>
<comment type="caution">
    <text evidence="12">The sequence shown here is derived from an EMBL/GenBank/DDBJ whole genome shotgun (WGS) entry which is preliminary data.</text>
</comment>
<evidence type="ECO:0000256" key="5">
    <source>
        <dbReference type="ARBA" id="ARBA00022519"/>
    </source>
</evidence>
<feature type="domain" description="Type II secretion system protein GspF" evidence="11">
    <location>
        <begin position="64"/>
        <end position="187"/>
    </location>
</feature>
<protein>
    <submittedName>
        <fullName evidence="12">PilC family type IV fimbrial assembly protein</fullName>
    </submittedName>
</protein>
<dbReference type="Pfam" id="PF00482">
    <property type="entry name" value="T2SSF"/>
    <property type="match status" value="2"/>
</dbReference>
<dbReference type="InterPro" id="IPR018076">
    <property type="entry name" value="T2SS_GspF_dom"/>
</dbReference>
<evidence type="ECO:0000313" key="13">
    <source>
        <dbReference type="Proteomes" id="UP000028602"/>
    </source>
</evidence>
<gene>
    <name evidence="12" type="ORF">GTPT_1191</name>
</gene>
<feature type="transmembrane region" description="Helical" evidence="10">
    <location>
        <begin position="206"/>
        <end position="233"/>
    </location>
</feature>
<accession>A0A085JJL2</accession>
<keyword evidence="4" id="KW-1003">Cell membrane</keyword>
<dbReference type="OrthoDB" id="9805682at2"/>
<dbReference type="RefSeq" id="WP_029990231.1">
    <property type="nucleotide sequence ID" value="NZ_ATMJ01000019.1"/>
</dbReference>
<dbReference type="InterPro" id="IPR003004">
    <property type="entry name" value="GspF/PilC"/>
</dbReference>
<evidence type="ECO:0000256" key="9">
    <source>
        <dbReference type="RuleBase" id="RU003923"/>
    </source>
</evidence>
<sequence length="398" mass="44671">MSNYCLFHWRAIDAEGGYCQGEMLADNPRRLQDMMSQQDLIPLKITRKKCYSARYWLRQERVVFFSQTGMLLQAGLTLSEGLLLLAGGHPAKAWRSLLEQLQQQILSGTSFSSALSHWPGIFPPLCISMIRTGEQTGQLEYCCKNLAEQQQKQRQLKQQLIKALRYPLFVLLLAAVISLGMLLWILPEFAAIYRSANTPLPAFTRYLIGFSQSLVHAIPAVLLMAVAGSVGYLRCRKNAARVLTTQRLLLRLPLAGRLWQFTLLAQLFDILALTQRSGLPLSEGLQIAENVFATPFWQQALNTLRHHIEQGLPLSAGLNDQPGFPPICYLLTRSGEQTGTLDVVFMRLAQWFETEARQQTDLLSNSIEPAMLLITGLITGSIVIGMYLPMFNLGEAIF</sequence>
<dbReference type="Proteomes" id="UP000028602">
    <property type="component" value="Unassembled WGS sequence"/>
</dbReference>